<keyword evidence="5" id="KW-0560">Oxidoreductase</keyword>
<evidence type="ECO:0000256" key="3">
    <source>
        <dbReference type="ARBA" id="ARBA00022643"/>
    </source>
</evidence>
<dbReference type="NCBIfam" id="NF002999">
    <property type="entry name" value="PRK03767.1"/>
    <property type="match status" value="1"/>
</dbReference>
<dbReference type="InterPro" id="IPR029039">
    <property type="entry name" value="Flavoprotein-like_sf"/>
</dbReference>
<dbReference type="SUPFAM" id="SSF52218">
    <property type="entry name" value="Flavoproteins"/>
    <property type="match status" value="1"/>
</dbReference>
<feature type="domain" description="Flavodoxin-like" evidence="4">
    <location>
        <begin position="6"/>
        <end position="196"/>
    </location>
</feature>
<comment type="caution">
    <text evidence="5">The sequence shown here is derived from an EMBL/GenBank/DDBJ whole genome shotgun (WGS) entry which is preliminary data.</text>
</comment>
<keyword evidence="6" id="KW-1185">Reference proteome</keyword>
<dbReference type="InterPro" id="IPR010089">
    <property type="entry name" value="Flavoprotein_WrbA-like"/>
</dbReference>
<dbReference type="PANTHER" id="PTHR30546:SF23">
    <property type="entry name" value="FLAVOPROTEIN-LIKE PROTEIN YCP4-RELATED"/>
    <property type="match status" value="1"/>
</dbReference>
<accession>A0A840UEL0</accession>
<organism evidence="5 6">
    <name type="scientific">Marinobacter oulmenensis</name>
    <dbReference type="NCBI Taxonomy" id="643747"/>
    <lineage>
        <taxon>Bacteria</taxon>
        <taxon>Pseudomonadati</taxon>
        <taxon>Pseudomonadota</taxon>
        <taxon>Gammaproteobacteria</taxon>
        <taxon>Pseudomonadales</taxon>
        <taxon>Marinobacteraceae</taxon>
        <taxon>Marinobacter</taxon>
    </lineage>
</organism>
<proteinExistence type="inferred from homology"/>
<dbReference type="NCBIfam" id="TIGR01755">
    <property type="entry name" value="flav_wrbA"/>
    <property type="match status" value="1"/>
</dbReference>
<dbReference type="GO" id="GO:0010181">
    <property type="term" value="F:FMN binding"/>
    <property type="evidence" value="ECO:0007669"/>
    <property type="project" value="InterPro"/>
</dbReference>
<dbReference type="EMBL" id="JACHFE010000003">
    <property type="protein sequence ID" value="MBB5321151.1"/>
    <property type="molecule type" value="Genomic_DNA"/>
</dbReference>
<evidence type="ECO:0000256" key="2">
    <source>
        <dbReference type="ARBA" id="ARBA00022630"/>
    </source>
</evidence>
<evidence type="ECO:0000313" key="5">
    <source>
        <dbReference type="EMBL" id="MBB5321151.1"/>
    </source>
</evidence>
<gene>
    <name evidence="5" type="ORF">HNR38_001637</name>
</gene>
<dbReference type="Proteomes" id="UP000591735">
    <property type="component" value="Unassembled WGS sequence"/>
</dbReference>
<dbReference type="InterPro" id="IPR005025">
    <property type="entry name" value="FMN_Rdtase-like_dom"/>
</dbReference>
<dbReference type="InterPro" id="IPR008254">
    <property type="entry name" value="Flavodoxin/NO_synth"/>
</dbReference>
<comment type="similarity">
    <text evidence="1">Belongs to the WrbA family.</text>
</comment>
<protein>
    <submittedName>
        <fullName evidence="5">NAD(P)H dehydrogenase (Quinone)</fullName>
        <ecNumber evidence="5">1.6.5.2</ecNumber>
    </submittedName>
</protein>
<dbReference type="GO" id="GO:0003955">
    <property type="term" value="F:NAD(P)H dehydrogenase (quinone) activity"/>
    <property type="evidence" value="ECO:0007669"/>
    <property type="project" value="UniProtKB-EC"/>
</dbReference>
<evidence type="ECO:0000259" key="4">
    <source>
        <dbReference type="PROSITE" id="PS50902"/>
    </source>
</evidence>
<dbReference type="GO" id="GO:0016020">
    <property type="term" value="C:membrane"/>
    <property type="evidence" value="ECO:0007669"/>
    <property type="project" value="TreeGrafter"/>
</dbReference>
<dbReference type="EC" id="1.6.5.2" evidence="5"/>
<dbReference type="PANTHER" id="PTHR30546">
    <property type="entry name" value="FLAVODOXIN-RELATED PROTEIN WRBA-RELATED"/>
    <property type="match status" value="1"/>
</dbReference>
<reference evidence="5 6" key="1">
    <citation type="submission" date="2020-08" db="EMBL/GenBank/DDBJ databases">
        <title>Genomic Encyclopedia of Type Strains, Phase IV (KMG-IV): sequencing the most valuable type-strain genomes for metagenomic binning, comparative biology and taxonomic classification.</title>
        <authorList>
            <person name="Goeker M."/>
        </authorList>
    </citation>
    <scope>NUCLEOTIDE SEQUENCE [LARGE SCALE GENOMIC DNA]</scope>
    <source>
        <strain evidence="5 6">DSM 22359</strain>
    </source>
</reference>
<dbReference type="PROSITE" id="PS50902">
    <property type="entry name" value="FLAVODOXIN_LIKE"/>
    <property type="match status" value="1"/>
</dbReference>
<dbReference type="RefSeq" id="WP_183701955.1">
    <property type="nucleotide sequence ID" value="NZ_JACHFE010000003.1"/>
</dbReference>
<evidence type="ECO:0000313" key="6">
    <source>
        <dbReference type="Proteomes" id="UP000591735"/>
    </source>
</evidence>
<dbReference type="Gene3D" id="3.40.50.360">
    <property type="match status" value="1"/>
</dbReference>
<sequence>MTASRVTVVVDSRYGSTLALARAVAAGAESEGAEVRLCRVDIEEAEFSVDTERTDFIAAQAEYRALPRATAEDLAWARGIVWGSPTRYGLMSTPLRAFIDEIAPLWRQGALIGKVGAAFTSTGGMHSGNEMTLLSLLMPFLQHGMVLAGVPHSVPELVRTEKGGSPYGATTVTGFDGTRGVDANELAIAHALGARVARLSGWLQPEPASVELAAYSQ</sequence>
<name>A0A840UEL0_9GAMM</name>
<dbReference type="AlphaFoldDB" id="A0A840UEL0"/>
<keyword evidence="2" id="KW-0285">Flavoprotein</keyword>
<keyword evidence="3" id="KW-0288">FMN</keyword>
<evidence type="ECO:0000256" key="1">
    <source>
        <dbReference type="ARBA" id="ARBA00006961"/>
    </source>
</evidence>
<dbReference type="Pfam" id="PF03358">
    <property type="entry name" value="FMN_red"/>
    <property type="match status" value="1"/>
</dbReference>